<gene>
    <name evidence="2" type="primary">pt</name>
    <name evidence="3" type="ORF">GKR67_07560</name>
</gene>
<proteinExistence type="predicted"/>
<evidence type="ECO:0000259" key="1">
    <source>
        <dbReference type="Pfam" id="PF04230"/>
    </source>
</evidence>
<name>A0A346CLD7_9GAMM</name>
<accession>A0A346CLD7</accession>
<protein>
    <submittedName>
        <fullName evidence="2">Putative polysaccharide pyruvyl transferase</fullName>
    </submittedName>
</protein>
<reference evidence="2" key="1">
    <citation type="submission" date="2018-06" db="EMBL/GenBank/DDBJ databases">
        <title>Development of a Molecular Serotyping Scheme and a Multiplexed Luminex-Based Array for Providencia.</title>
        <authorList>
            <person name="Du Y."/>
            <person name="Liu B."/>
        </authorList>
    </citation>
    <scope>NUCLEOTIDE SEQUENCE</scope>
</reference>
<reference evidence="3 4" key="2">
    <citation type="submission" date="2019-10" db="EMBL/GenBank/DDBJ databases">
        <title>Comparative genomic analysis of Providencia.</title>
        <authorList>
            <person name="Yuan C."/>
            <person name="Wei Y."/>
            <person name="Yin Z."/>
        </authorList>
    </citation>
    <scope>NUCLEOTIDE SEQUENCE [LARGE SCALE GENOMIC DNA]</scope>
    <source>
        <strain evidence="3">Wls1934</strain>
        <strain evidence="4">wls1934</strain>
    </source>
</reference>
<evidence type="ECO:0000313" key="3">
    <source>
        <dbReference type="EMBL" id="MTC34469.1"/>
    </source>
</evidence>
<evidence type="ECO:0000313" key="4">
    <source>
        <dbReference type="Proteomes" id="UP000449944"/>
    </source>
</evidence>
<keyword evidence="2" id="KW-0808">Transferase</keyword>
<dbReference type="Proteomes" id="UP000449944">
    <property type="component" value="Unassembled WGS sequence"/>
</dbReference>
<evidence type="ECO:0000313" key="2">
    <source>
        <dbReference type="EMBL" id="AXL96411.1"/>
    </source>
</evidence>
<dbReference type="GO" id="GO:0016740">
    <property type="term" value="F:transferase activity"/>
    <property type="evidence" value="ECO:0007669"/>
    <property type="project" value="UniProtKB-KW"/>
</dbReference>
<dbReference type="InterPro" id="IPR007345">
    <property type="entry name" value="Polysacch_pyruvyl_Trfase"/>
</dbReference>
<feature type="domain" description="Polysaccharide pyruvyl transferase" evidence="1">
    <location>
        <begin position="13"/>
        <end position="291"/>
    </location>
</feature>
<dbReference type="EMBL" id="MH444265">
    <property type="protein sequence ID" value="AXL96411.1"/>
    <property type="molecule type" value="Genomic_DNA"/>
</dbReference>
<dbReference type="EMBL" id="WLUB01000026">
    <property type="protein sequence ID" value="MTC34469.1"/>
    <property type="molecule type" value="Genomic_DNA"/>
</dbReference>
<organism evidence="2">
    <name type="scientific">Providencia alcalifaciens</name>
    <dbReference type="NCBI Taxonomy" id="126385"/>
    <lineage>
        <taxon>Bacteria</taxon>
        <taxon>Pseudomonadati</taxon>
        <taxon>Pseudomonadota</taxon>
        <taxon>Gammaproteobacteria</taxon>
        <taxon>Enterobacterales</taxon>
        <taxon>Morganellaceae</taxon>
        <taxon>Providencia</taxon>
    </lineage>
</organism>
<dbReference type="AlphaFoldDB" id="A0A346CLD7"/>
<dbReference type="Pfam" id="PF04230">
    <property type="entry name" value="PS_pyruv_trans"/>
    <property type="match status" value="1"/>
</dbReference>
<sequence>MKIATLTLPFHPNYGAVLQAFALQKALQSLGHETYSLNIMRSSLRSFPRNILSSLKRILTTGEFRENYKYGNKLFYEFINKELNLSNKIKYQRDFYRKDIQSFDAYIVGSDQVWRPSYVIDINKFFLNFVPTNKIKISYAASFGTDKNEYTENNIISCKNAIKQFKAVSVREKNGVQKCKDLFDTSSTEVLDPTFLLEKNDYAELIKKYPNSIGTKKIVCYLLDATSQKRDLINKTFFGAYYINDGTSDYDKISIPDWLKLIQNAETVITDSFHGVVFSIIFQKKFIAIGNTARGLERFSSLLTKLSLSDHLVIDSDLTMNNLLQLSQIVPNYSETERLLEKYKKISYSFIESNIINNH</sequence>